<sequence>MDQSNVVAVAAGVLLATALLGLCVNRVYFSPLAHIPGPLLAKVSYWYEFYYDVVLRGQYTFKIQKLHERYGPIVRINPAEVHFADPDFYDVIYAGPAAPAAQKQKRDKWSWFYRQFGLPDSTLATVGHDHHLLRRSALNPFFSKARVQSLQPLIEDAVRKLLARFEEFQMLGDPLPISLAFAALTNDIAEQYVLGHNDNRVLARDFDPSFHDASLARSTRGHLTKQFPFLLSLTQLLPDDLTIMFNRSMASYVKLRRDIKAQIELIQRQRDTAVSKSPTPAAAAAQTTIFHEILNSDLPEAEKSTSRLWQEGQAAVVAGTLTTAAALSCTLFSLLSQPELLRRLKTELLVAMPSPTRPPRLAVLEQLPYVAACVKEGLRLSNGVSTRLPRLTPDHALVFVDRHRHKGRRYVLPPATPLSMTGMLLHLDETVFPAPLSFNPDRWLDGPASAAREKSLVPFSRGARQCVGVDLARAEIFLTLAMVFRVYGSPEVKMKGDRGALELFETDWASDVEIVGDGVAPLNRKGSRGIRIKVK</sequence>
<keyword evidence="5 9" id="KW-0560">Oxidoreductase</keyword>
<dbReference type="GO" id="GO:0016705">
    <property type="term" value="F:oxidoreductase activity, acting on paired donors, with incorporation or reduction of molecular oxygen"/>
    <property type="evidence" value="ECO:0007669"/>
    <property type="project" value="InterPro"/>
</dbReference>
<comment type="cofactor">
    <cofactor evidence="1 8">
        <name>heme</name>
        <dbReference type="ChEBI" id="CHEBI:30413"/>
    </cofactor>
</comment>
<evidence type="ECO:0000256" key="6">
    <source>
        <dbReference type="ARBA" id="ARBA00023004"/>
    </source>
</evidence>
<evidence type="ECO:0000256" key="5">
    <source>
        <dbReference type="ARBA" id="ARBA00023002"/>
    </source>
</evidence>
<dbReference type="InterPro" id="IPR017972">
    <property type="entry name" value="Cyt_P450_CS"/>
</dbReference>
<evidence type="ECO:0000313" key="11">
    <source>
        <dbReference type="Proteomes" id="UP000054466"/>
    </source>
</evidence>
<keyword evidence="11" id="KW-1185">Reference proteome</keyword>
<dbReference type="EMBL" id="KN847043">
    <property type="protein sequence ID" value="KIW28417.1"/>
    <property type="molecule type" value="Genomic_DNA"/>
</dbReference>
<dbReference type="Gene3D" id="1.10.630.10">
    <property type="entry name" value="Cytochrome P450"/>
    <property type="match status" value="1"/>
</dbReference>
<dbReference type="InterPro" id="IPR002401">
    <property type="entry name" value="Cyt_P450_E_grp-I"/>
</dbReference>
<dbReference type="GeneID" id="27347278"/>
<dbReference type="RefSeq" id="XP_016248633.1">
    <property type="nucleotide sequence ID" value="XM_016395214.1"/>
</dbReference>
<evidence type="ECO:0000256" key="1">
    <source>
        <dbReference type="ARBA" id="ARBA00001971"/>
    </source>
</evidence>
<evidence type="ECO:0000256" key="7">
    <source>
        <dbReference type="ARBA" id="ARBA00023033"/>
    </source>
</evidence>
<dbReference type="InterPro" id="IPR050121">
    <property type="entry name" value="Cytochrome_P450_monoxygenase"/>
</dbReference>
<dbReference type="OrthoDB" id="3945418at2759"/>
<evidence type="ECO:0008006" key="12">
    <source>
        <dbReference type="Google" id="ProtNLM"/>
    </source>
</evidence>
<dbReference type="CDD" id="cd11062">
    <property type="entry name" value="CYP58-like"/>
    <property type="match status" value="1"/>
</dbReference>
<dbReference type="GO" id="GO:0020037">
    <property type="term" value="F:heme binding"/>
    <property type="evidence" value="ECO:0007669"/>
    <property type="project" value="InterPro"/>
</dbReference>
<keyword evidence="7 9" id="KW-0503">Monooxygenase</keyword>
<evidence type="ECO:0000256" key="9">
    <source>
        <dbReference type="RuleBase" id="RU000461"/>
    </source>
</evidence>
<name>A0A0D2ATA8_9EURO</name>
<feature type="binding site" description="axial binding residue" evidence="8">
    <location>
        <position position="466"/>
    </location>
    <ligand>
        <name>heme</name>
        <dbReference type="ChEBI" id="CHEBI:30413"/>
    </ligand>
    <ligandPart>
        <name>Fe</name>
        <dbReference type="ChEBI" id="CHEBI:18248"/>
    </ligandPart>
</feature>
<dbReference type="Pfam" id="PF00067">
    <property type="entry name" value="p450"/>
    <property type="match status" value="1"/>
</dbReference>
<keyword evidence="4 8" id="KW-0479">Metal-binding</keyword>
<dbReference type="PROSITE" id="PS00086">
    <property type="entry name" value="CYTOCHROME_P450"/>
    <property type="match status" value="1"/>
</dbReference>
<accession>A0A0D2ATA8</accession>
<dbReference type="PRINTS" id="PR00385">
    <property type="entry name" value="P450"/>
</dbReference>
<keyword evidence="6 8" id="KW-0408">Iron</keyword>
<dbReference type="HOGENOM" id="CLU_001570_14_4_1"/>
<dbReference type="STRING" id="569365.A0A0D2ATA8"/>
<protein>
    <recommendedName>
        <fullName evidence="12">Cytochrome P450</fullName>
    </recommendedName>
</protein>
<gene>
    <name evidence="10" type="ORF">PV07_08084</name>
</gene>
<dbReference type="GO" id="GO:0005506">
    <property type="term" value="F:iron ion binding"/>
    <property type="evidence" value="ECO:0007669"/>
    <property type="project" value="InterPro"/>
</dbReference>
<dbReference type="PANTHER" id="PTHR24305">
    <property type="entry name" value="CYTOCHROME P450"/>
    <property type="match status" value="1"/>
</dbReference>
<dbReference type="InterPro" id="IPR001128">
    <property type="entry name" value="Cyt_P450"/>
</dbReference>
<reference evidence="10 11" key="1">
    <citation type="submission" date="2015-01" db="EMBL/GenBank/DDBJ databases">
        <title>The Genome Sequence of Cladophialophora immunda CBS83496.</title>
        <authorList>
            <consortium name="The Broad Institute Genomics Platform"/>
            <person name="Cuomo C."/>
            <person name="de Hoog S."/>
            <person name="Gorbushina A."/>
            <person name="Stielow B."/>
            <person name="Teixiera M."/>
            <person name="Abouelleil A."/>
            <person name="Chapman S.B."/>
            <person name="Priest M."/>
            <person name="Young S.K."/>
            <person name="Wortman J."/>
            <person name="Nusbaum C."/>
            <person name="Birren B."/>
        </authorList>
    </citation>
    <scope>NUCLEOTIDE SEQUENCE [LARGE SCALE GENOMIC DNA]</scope>
    <source>
        <strain evidence="10 11">CBS 83496</strain>
    </source>
</reference>
<dbReference type="AlphaFoldDB" id="A0A0D2ATA8"/>
<evidence type="ECO:0000256" key="3">
    <source>
        <dbReference type="ARBA" id="ARBA00022617"/>
    </source>
</evidence>
<proteinExistence type="inferred from homology"/>
<dbReference type="SUPFAM" id="SSF48264">
    <property type="entry name" value="Cytochrome P450"/>
    <property type="match status" value="1"/>
</dbReference>
<dbReference type="Proteomes" id="UP000054466">
    <property type="component" value="Unassembled WGS sequence"/>
</dbReference>
<evidence type="ECO:0000256" key="4">
    <source>
        <dbReference type="ARBA" id="ARBA00022723"/>
    </source>
</evidence>
<comment type="similarity">
    <text evidence="2 9">Belongs to the cytochrome P450 family.</text>
</comment>
<dbReference type="InterPro" id="IPR036396">
    <property type="entry name" value="Cyt_P450_sf"/>
</dbReference>
<evidence type="ECO:0000256" key="8">
    <source>
        <dbReference type="PIRSR" id="PIRSR602401-1"/>
    </source>
</evidence>
<organism evidence="10 11">
    <name type="scientific">Cladophialophora immunda</name>
    <dbReference type="NCBI Taxonomy" id="569365"/>
    <lineage>
        <taxon>Eukaryota</taxon>
        <taxon>Fungi</taxon>
        <taxon>Dikarya</taxon>
        <taxon>Ascomycota</taxon>
        <taxon>Pezizomycotina</taxon>
        <taxon>Eurotiomycetes</taxon>
        <taxon>Chaetothyriomycetidae</taxon>
        <taxon>Chaetothyriales</taxon>
        <taxon>Herpotrichiellaceae</taxon>
        <taxon>Cladophialophora</taxon>
    </lineage>
</organism>
<dbReference type="PRINTS" id="PR00463">
    <property type="entry name" value="EP450I"/>
</dbReference>
<dbReference type="PANTHER" id="PTHR24305:SF157">
    <property type="entry name" value="N-ACETYLTRYPTOPHAN 6-HYDROXYLASE IVOC-RELATED"/>
    <property type="match status" value="1"/>
</dbReference>
<keyword evidence="3 8" id="KW-0349">Heme</keyword>
<evidence type="ECO:0000256" key="2">
    <source>
        <dbReference type="ARBA" id="ARBA00010617"/>
    </source>
</evidence>
<evidence type="ECO:0000313" key="10">
    <source>
        <dbReference type="EMBL" id="KIW28417.1"/>
    </source>
</evidence>
<dbReference type="VEuPathDB" id="FungiDB:PV07_08084"/>
<dbReference type="GO" id="GO:0004497">
    <property type="term" value="F:monooxygenase activity"/>
    <property type="evidence" value="ECO:0007669"/>
    <property type="project" value="UniProtKB-KW"/>
</dbReference>